<evidence type="ECO:0000256" key="4">
    <source>
        <dbReference type="ARBA" id="ARBA00023277"/>
    </source>
</evidence>
<dbReference type="Pfam" id="PF00787">
    <property type="entry name" value="PX"/>
    <property type="match status" value="1"/>
</dbReference>
<dbReference type="GO" id="GO:0035091">
    <property type="term" value="F:phosphatidylinositol binding"/>
    <property type="evidence" value="ECO:0007669"/>
    <property type="project" value="InterPro"/>
</dbReference>
<dbReference type="InterPro" id="IPR050314">
    <property type="entry name" value="Glycosyl_Hydrlase_18"/>
</dbReference>
<dbReference type="InParanoid" id="A0A409YFP6"/>
<keyword evidence="12" id="KW-1185">Reference proteome</keyword>
<evidence type="ECO:0000256" key="2">
    <source>
        <dbReference type="ARBA" id="ARBA00022801"/>
    </source>
</evidence>
<keyword evidence="3" id="KW-0146">Chitin degradation</keyword>
<dbReference type="PROSITE" id="PS01095">
    <property type="entry name" value="GH18_1"/>
    <property type="match status" value="1"/>
</dbReference>
<evidence type="ECO:0000256" key="5">
    <source>
        <dbReference type="ARBA" id="ARBA00023295"/>
    </source>
</evidence>
<dbReference type="SUPFAM" id="SSF51445">
    <property type="entry name" value="(Trans)glycosidases"/>
    <property type="match status" value="1"/>
</dbReference>
<name>A0A409YFP6_9AGAR</name>
<dbReference type="Proteomes" id="UP000284842">
    <property type="component" value="Unassembled WGS sequence"/>
</dbReference>
<protein>
    <submittedName>
        <fullName evidence="11">Uncharacterized protein</fullName>
    </submittedName>
</protein>
<keyword evidence="6" id="KW-0624">Polysaccharide degradation</keyword>
<dbReference type="Gene3D" id="3.20.20.80">
    <property type="entry name" value="Glycosidases"/>
    <property type="match status" value="1"/>
</dbReference>
<keyword evidence="2 7" id="KW-0378">Hydrolase</keyword>
<dbReference type="InterPro" id="IPR029070">
    <property type="entry name" value="Chitinase_insertion_sf"/>
</dbReference>
<proteinExistence type="inferred from homology"/>
<evidence type="ECO:0000256" key="8">
    <source>
        <dbReference type="RuleBase" id="RU004453"/>
    </source>
</evidence>
<dbReference type="GO" id="GO:0008061">
    <property type="term" value="F:chitin binding"/>
    <property type="evidence" value="ECO:0007669"/>
    <property type="project" value="InterPro"/>
</dbReference>
<keyword evidence="4" id="KW-0119">Carbohydrate metabolism</keyword>
<dbReference type="PROSITE" id="PS51910">
    <property type="entry name" value="GH18_2"/>
    <property type="match status" value="1"/>
</dbReference>
<dbReference type="PANTHER" id="PTHR11177:SF317">
    <property type="entry name" value="CHITINASE 12-RELATED"/>
    <property type="match status" value="1"/>
</dbReference>
<dbReference type="GO" id="GO:0000272">
    <property type="term" value="P:polysaccharide catabolic process"/>
    <property type="evidence" value="ECO:0007669"/>
    <property type="project" value="UniProtKB-KW"/>
</dbReference>
<dbReference type="InterPro" id="IPR036871">
    <property type="entry name" value="PX_dom_sf"/>
</dbReference>
<sequence length="505" mass="55415">MVLSISIPIHTTSSTPRPHVIYVVEVVKPDGGKITVKHRYSEFCSLKELLKDGYPFPSKDSLSATIVPGSWVDDKRIEERKLGLAAYLDNLCRDEKYADHPVFLGFLGLWASTMVPEKYRDGDELVKPIAGSYYPSWSKDVVPPNKVDFSKFDVIFYAFACPTQDGGLKWEEDGEATLKELVKNARESGHPTKIVLSVGGWSGSTFFSEIMASPMHRNKLLHELVNFVDFQGLDGIDVDWEYPNAPGSGHPHSPADAANLLIFMKALRNALGPAKIISAAVPHEPWLGSDGAPMKDVAEFASLMTYVNIMNYDVFTSSSQPGPNAPLGDLCGSSNQPKANAHAALTQWTKAGFPASKLILGLPLYGYVSRSSAKKLSGSGSPGLGHPHRRFVSPPAYFAPLGDVSRIWGQQIPFSQLLAYGILTRRSDGTYGATNGYTYDWDNCSDTPFVYNPSRTTVVTYDDTYSIASKTQYARKAGMAGCFTWSMDQDDGYALHDVMLHNLGR</sequence>
<comment type="similarity">
    <text evidence="8">Belongs to the glycosyl hydrolase 18 family.</text>
</comment>
<organism evidence="11 12">
    <name type="scientific">Panaeolus cyanescens</name>
    <dbReference type="NCBI Taxonomy" id="181874"/>
    <lineage>
        <taxon>Eukaryota</taxon>
        <taxon>Fungi</taxon>
        <taxon>Dikarya</taxon>
        <taxon>Basidiomycota</taxon>
        <taxon>Agaricomycotina</taxon>
        <taxon>Agaricomycetes</taxon>
        <taxon>Agaricomycetidae</taxon>
        <taxon>Agaricales</taxon>
        <taxon>Agaricineae</taxon>
        <taxon>Galeropsidaceae</taxon>
        <taxon>Panaeolus</taxon>
    </lineage>
</organism>
<dbReference type="InterPro" id="IPR011583">
    <property type="entry name" value="Chitinase_II/V-like_cat"/>
</dbReference>
<dbReference type="InterPro" id="IPR017853">
    <property type="entry name" value="GH"/>
</dbReference>
<dbReference type="GO" id="GO:0006032">
    <property type="term" value="P:chitin catabolic process"/>
    <property type="evidence" value="ECO:0007669"/>
    <property type="project" value="UniProtKB-KW"/>
</dbReference>
<evidence type="ECO:0000256" key="7">
    <source>
        <dbReference type="RuleBase" id="RU000489"/>
    </source>
</evidence>
<evidence type="ECO:0000313" key="11">
    <source>
        <dbReference type="EMBL" id="PPR01818.1"/>
    </source>
</evidence>
<reference evidence="11 12" key="1">
    <citation type="journal article" date="2018" name="Evol. Lett.">
        <title>Horizontal gene cluster transfer increased hallucinogenic mushroom diversity.</title>
        <authorList>
            <person name="Reynolds H.T."/>
            <person name="Vijayakumar V."/>
            <person name="Gluck-Thaler E."/>
            <person name="Korotkin H.B."/>
            <person name="Matheny P.B."/>
            <person name="Slot J.C."/>
        </authorList>
    </citation>
    <scope>NUCLEOTIDE SEQUENCE [LARGE SCALE GENOMIC DNA]</scope>
    <source>
        <strain evidence="11 12">2629</strain>
    </source>
</reference>
<feature type="domain" description="GH18" evidence="10">
    <location>
        <begin position="128"/>
        <end position="505"/>
    </location>
</feature>
<dbReference type="SMART" id="SM00636">
    <property type="entry name" value="Glyco_18"/>
    <property type="match status" value="1"/>
</dbReference>
<dbReference type="OrthoDB" id="73875at2759"/>
<dbReference type="Pfam" id="PF00704">
    <property type="entry name" value="Glyco_hydro_18"/>
    <property type="match status" value="1"/>
</dbReference>
<dbReference type="InterPro" id="IPR001683">
    <property type="entry name" value="PX_dom"/>
</dbReference>
<dbReference type="PANTHER" id="PTHR11177">
    <property type="entry name" value="CHITINASE"/>
    <property type="match status" value="1"/>
</dbReference>
<evidence type="ECO:0000256" key="6">
    <source>
        <dbReference type="ARBA" id="ARBA00023326"/>
    </source>
</evidence>
<evidence type="ECO:0000259" key="9">
    <source>
        <dbReference type="PROSITE" id="PS50195"/>
    </source>
</evidence>
<dbReference type="Gene3D" id="3.10.50.10">
    <property type="match status" value="1"/>
</dbReference>
<comment type="catalytic activity">
    <reaction evidence="1">
        <text>Random endo-hydrolysis of N-acetyl-beta-D-glucosaminide (1-&gt;4)-beta-linkages in chitin and chitodextrins.</text>
        <dbReference type="EC" id="3.2.1.14"/>
    </reaction>
</comment>
<dbReference type="AlphaFoldDB" id="A0A409YFP6"/>
<dbReference type="InterPro" id="IPR001579">
    <property type="entry name" value="Glyco_hydro_18_chit_AS"/>
</dbReference>
<comment type="caution">
    <text evidence="11">The sequence shown here is derived from an EMBL/GenBank/DDBJ whole genome shotgun (WGS) entry which is preliminary data.</text>
</comment>
<dbReference type="GO" id="GO:0005576">
    <property type="term" value="C:extracellular region"/>
    <property type="evidence" value="ECO:0007669"/>
    <property type="project" value="TreeGrafter"/>
</dbReference>
<evidence type="ECO:0000313" key="12">
    <source>
        <dbReference type="Proteomes" id="UP000284842"/>
    </source>
</evidence>
<dbReference type="Gene3D" id="3.30.1520.10">
    <property type="entry name" value="Phox-like domain"/>
    <property type="match status" value="1"/>
</dbReference>
<dbReference type="PROSITE" id="PS50195">
    <property type="entry name" value="PX"/>
    <property type="match status" value="1"/>
</dbReference>
<feature type="domain" description="PX" evidence="9">
    <location>
        <begin position="1"/>
        <end position="114"/>
    </location>
</feature>
<dbReference type="SUPFAM" id="SSF64268">
    <property type="entry name" value="PX domain"/>
    <property type="match status" value="1"/>
</dbReference>
<dbReference type="EMBL" id="NHTK01001213">
    <property type="protein sequence ID" value="PPR01818.1"/>
    <property type="molecule type" value="Genomic_DNA"/>
</dbReference>
<dbReference type="GO" id="GO:0008843">
    <property type="term" value="F:endochitinase activity"/>
    <property type="evidence" value="ECO:0007669"/>
    <property type="project" value="UniProtKB-EC"/>
</dbReference>
<accession>A0A409YFP6</accession>
<gene>
    <name evidence="11" type="ORF">CVT24_001682</name>
</gene>
<keyword evidence="5 7" id="KW-0326">Glycosidase</keyword>
<dbReference type="STRING" id="181874.A0A409YFP6"/>
<dbReference type="InterPro" id="IPR001223">
    <property type="entry name" value="Glyco_hydro18_cat"/>
</dbReference>
<evidence type="ECO:0000259" key="10">
    <source>
        <dbReference type="PROSITE" id="PS51910"/>
    </source>
</evidence>
<evidence type="ECO:0000256" key="3">
    <source>
        <dbReference type="ARBA" id="ARBA00023024"/>
    </source>
</evidence>
<dbReference type="SMART" id="SM00312">
    <property type="entry name" value="PX"/>
    <property type="match status" value="1"/>
</dbReference>
<evidence type="ECO:0000256" key="1">
    <source>
        <dbReference type="ARBA" id="ARBA00000822"/>
    </source>
</evidence>